<dbReference type="Pfam" id="PF01339">
    <property type="entry name" value="CheB_methylest"/>
    <property type="match status" value="1"/>
</dbReference>
<keyword evidence="3" id="KW-0489">Methyltransferase</keyword>
<evidence type="ECO:0000256" key="6">
    <source>
        <dbReference type="PROSITE-ProRule" id="PRU00050"/>
    </source>
</evidence>
<dbReference type="AlphaFoldDB" id="A0A2H4VSM9"/>
<feature type="domain" description="CheB-type methylesterase" evidence="9">
    <location>
        <begin position="15"/>
        <end position="206"/>
    </location>
</feature>
<evidence type="ECO:0000259" key="9">
    <source>
        <dbReference type="PROSITE" id="PS50122"/>
    </source>
</evidence>
<dbReference type="SUPFAM" id="SSF53335">
    <property type="entry name" value="S-adenosyl-L-methionine-dependent methyltransferases"/>
    <property type="match status" value="1"/>
</dbReference>
<dbReference type="GO" id="GO:0006935">
    <property type="term" value="P:chemotaxis"/>
    <property type="evidence" value="ECO:0007669"/>
    <property type="project" value="UniProtKB-UniRule"/>
</dbReference>
<dbReference type="InterPro" id="IPR029063">
    <property type="entry name" value="SAM-dependent_MTases_sf"/>
</dbReference>
<dbReference type="InterPro" id="IPR035909">
    <property type="entry name" value="CheB_C"/>
</dbReference>
<dbReference type="Pfam" id="PF13596">
    <property type="entry name" value="PAS_10"/>
    <property type="match status" value="1"/>
</dbReference>
<dbReference type="GO" id="GO:0005737">
    <property type="term" value="C:cytoplasm"/>
    <property type="evidence" value="ECO:0007669"/>
    <property type="project" value="InterPro"/>
</dbReference>
<dbReference type="Pfam" id="PF13426">
    <property type="entry name" value="PAS_9"/>
    <property type="match status" value="1"/>
</dbReference>
<dbReference type="Gene3D" id="1.10.155.10">
    <property type="entry name" value="Chemotaxis receptor methyltransferase CheR, N-terminal domain"/>
    <property type="match status" value="1"/>
</dbReference>
<reference evidence="11 12" key="1">
    <citation type="submission" date="2016-10" db="EMBL/GenBank/DDBJ databases">
        <title>Comparative genomics between deep and shallow subseafloor isolates.</title>
        <authorList>
            <person name="Ishii S."/>
            <person name="Miller J.R."/>
            <person name="Sutton G."/>
            <person name="Suzuki S."/>
            <person name="Methe B."/>
            <person name="Inagaki F."/>
            <person name="Imachi H."/>
        </authorList>
    </citation>
    <scope>NUCLEOTIDE SEQUENCE [LARGE SCALE GENOMIC DNA]</scope>
    <source>
        <strain evidence="11 12">A8p</strain>
    </source>
</reference>
<dbReference type="InterPro" id="IPR035965">
    <property type="entry name" value="PAS-like_dom_sf"/>
</dbReference>
<dbReference type="SUPFAM" id="SSF55785">
    <property type="entry name" value="PYP-like sensor domain (PAS domain)"/>
    <property type="match status" value="2"/>
</dbReference>
<dbReference type="RefSeq" id="WP_100909577.1">
    <property type="nucleotide sequence ID" value="NZ_CP017768.1"/>
</dbReference>
<dbReference type="PANTHER" id="PTHR24422">
    <property type="entry name" value="CHEMOTAXIS PROTEIN METHYLTRANSFERASE"/>
    <property type="match status" value="1"/>
</dbReference>
<keyword evidence="5" id="KW-0949">S-adenosyl-L-methionine</keyword>
<dbReference type="PROSITE" id="PS50122">
    <property type="entry name" value="CHEB"/>
    <property type="match status" value="1"/>
</dbReference>
<feature type="active site" evidence="6">
    <location>
        <position position="29"/>
    </location>
</feature>
<feature type="active site" evidence="6">
    <location>
        <position position="56"/>
    </location>
</feature>
<feature type="domain" description="PAS" evidence="8">
    <location>
        <begin position="860"/>
        <end position="931"/>
    </location>
</feature>
<feature type="domain" description="CheR-type methyltransferase" evidence="10">
    <location>
        <begin position="212"/>
        <end position="481"/>
    </location>
</feature>
<dbReference type="Gene3D" id="3.30.450.20">
    <property type="entry name" value="PAS domain"/>
    <property type="match status" value="2"/>
</dbReference>
<dbReference type="InterPro" id="IPR000014">
    <property type="entry name" value="PAS"/>
</dbReference>
<dbReference type="EMBL" id="CP017768">
    <property type="protein sequence ID" value="AUB61109.1"/>
    <property type="molecule type" value="Genomic_DNA"/>
</dbReference>
<evidence type="ECO:0000256" key="1">
    <source>
        <dbReference type="ARBA" id="ARBA00001541"/>
    </source>
</evidence>
<dbReference type="PANTHER" id="PTHR24422:SF27">
    <property type="entry name" value="PROTEIN-GLUTAMATE O-METHYLTRANSFERASE"/>
    <property type="match status" value="1"/>
</dbReference>
<keyword evidence="12" id="KW-1185">Reference proteome</keyword>
<dbReference type="KEGG" id="msub:BK009_10740"/>
<evidence type="ECO:0000313" key="12">
    <source>
        <dbReference type="Proteomes" id="UP000232631"/>
    </source>
</evidence>
<dbReference type="Gene3D" id="3.40.50.180">
    <property type="entry name" value="Methylesterase CheB, C-terminal domain"/>
    <property type="match status" value="1"/>
</dbReference>
<dbReference type="InterPro" id="IPR036804">
    <property type="entry name" value="CheR_N_sf"/>
</dbReference>
<dbReference type="PROSITE" id="PS50123">
    <property type="entry name" value="CHER"/>
    <property type="match status" value="1"/>
</dbReference>
<sequence>MSKKNKNKSKGEITPKSPNKLPVVAIGASAGGLDALKKFFTAMSPDPGMAFVLVQHLDPTHESTLADLMSRYTPLKVVQAKDGMKVESDYLYIIPPNKDMGLMNRTIQLMEPVEPHGMRLPINFFLKNLAEDQKERSIAIIFSGFGSDGTIGIKSIKAAGGMVMAQDPATADSNSMPASAIQTGLVDFILPPEEMPEKLMNYVESAHKTIKKIITPKEETERALQKIFMLIRNRTSHDFSYYKENTVYRRISRRMNIHQIENIQTYLRYLQENPHEIDILFKELLINVTSFFRDEKSFDSFKNSLKELIKQKLDVDNLRVWVPGCSSGEEVYSIAIIIHELLEESGKNIDVQIFGTDIDIDALTTARSGTYPITIAEDVSPELLNKYFVKKDNVFTIRTDIREMVVFAPHDVLIDPPFTKLDVLSCRNLLIYLNGEAQQKVISNFNYALNKDGILFLGPSESVGEFVDAFNVVDKKWKIFKCVKSTEFIRRFVEVHPIPRTLQLSNFETGIGLKQLNTSKSVNIVNLAEKELLDIYVPPSAIITDFGEILYIHGRLGNYLEPAQGKAKLNIVEMAREGLKFELNSSIQNAISKKSEIVVEGLRVKNNGGHIFINLNVKPLELETTKGLLIVSFEEVSVDKNGKKDKMKLNMVTKGDERIRELESELNLTKERLNVTIEEMKSSNEELRSANEELQSMNEESQSTNEELETSKEELQSINEEMVTVNNELQMKIDELTQATDDMNNLFNSTEIAIIFLDRDLNIRRYTKEATNLIKMIESDVGRPFSDIATNLKYDNFTDDIQQVMDRVTFKETEIETEDGKWFQTRIMPYKTFKNVIDGVVITFNNITERKEQITDALDALELADSVVQTVREPLLVLDSKMKVVSANRSFYQTFKVTPENTIGKNLYIMGDRQWDITSLRNLLEDILPKKADLKDFVVEDDFPNIGHKKIILNARQIYQKGKGTSMILLAMEDVTP</sequence>
<dbReference type="Proteomes" id="UP000232631">
    <property type="component" value="Chromosome"/>
</dbReference>
<evidence type="ECO:0000259" key="8">
    <source>
        <dbReference type="PROSITE" id="PS50112"/>
    </source>
</evidence>
<evidence type="ECO:0000256" key="2">
    <source>
        <dbReference type="ARBA" id="ARBA00012534"/>
    </source>
</evidence>
<dbReference type="Pfam" id="PF03705">
    <property type="entry name" value="CheR_N"/>
    <property type="match status" value="1"/>
</dbReference>
<dbReference type="EC" id="2.1.1.80" evidence="2"/>
<keyword evidence="6" id="KW-0145">Chemotaxis</keyword>
<dbReference type="InterPro" id="IPR022642">
    <property type="entry name" value="CheR_C"/>
</dbReference>
<evidence type="ECO:0000256" key="5">
    <source>
        <dbReference type="ARBA" id="ARBA00022691"/>
    </source>
</evidence>
<feature type="compositionally biased region" description="Polar residues" evidence="7">
    <location>
        <begin position="692"/>
        <end position="705"/>
    </location>
</feature>
<dbReference type="CDD" id="cd16434">
    <property type="entry name" value="CheB-CheR_fusion"/>
    <property type="match status" value="1"/>
</dbReference>
<dbReference type="PROSITE" id="PS50112">
    <property type="entry name" value="PAS"/>
    <property type="match status" value="1"/>
</dbReference>
<dbReference type="GO" id="GO:0032259">
    <property type="term" value="P:methylation"/>
    <property type="evidence" value="ECO:0007669"/>
    <property type="project" value="UniProtKB-KW"/>
</dbReference>
<evidence type="ECO:0000256" key="4">
    <source>
        <dbReference type="ARBA" id="ARBA00022679"/>
    </source>
</evidence>
<dbReference type="InterPro" id="IPR050903">
    <property type="entry name" value="Bact_Chemotaxis_MeTrfase"/>
</dbReference>
<dbReference type="GO" id="GO:0008984">
    <property type="term" value="F:protein-glutamate methylesterase activity"/>
    <property type="evidence" value="ECO:0007669"/>
    <property type="project" value="InterPro"/>
</dbReference>
<feature type="active site" evidence="6">
    <location>
        <position position="148"/>
    </location>
</feature>
<protein>
    <recommendedName>
        <fullName evidence="2">protein-glutamate O-methyltransferase</fullName>
        <ecNumber evidence="2">2.1.1.80</ecNumber>
    </recommendedName>
</protein>
<dbReference type="SMART" id="SM00138">
    <property type="entry name" value="MeTrc"/>
    <property type="match status" value="1"/>
</dbReference>
<dbReference type="GeneID" id="35126978"/>
<dbReference type="InterPro" id="IPR022641">
    <property type="entry name" value="CheR_N"/>
</dbReference>
<dbReference type="GO" id="GO:0000156">
    <property type="term" value="F:phosphorelay response regulator activity"/>
    <property type="evidence" value="ECO:0007669"/>
    <property type="project" value="InterPro"/>
</dbReference>
<feature type="compositionally biased region" description="Basic and acidic residues" evidence="7">
    <location>
        <begin position="681"/>
        <end position="691"/>
    </location>
</feature>
<dbReference type="SUPFAM" id="SSF47757">
    <property type="entry name" value="Chemotaxis receptor methyltransferase CheR, N-terminal domain"/>
    <property type="match status" value="1"/>
</dbReference>
<gene>
    <name evidence="11" type="ORF">BK009_10740</name>
</gene>
<keyword evidence="6" id="KW-0378">Hydrolase</keyword>
<dbReference type="Gene3D" id="3.40.50.150">
    <property type="entry name" value="Vaccinia Virus protein VP39"/>
    <property type="match status" value="1"/>
</dbReference>
<accession>A0A2H4VSM9</accession>
<name>A0A2H4VSM9_9EURY</name>
<keyword evidence="4" id="KW-0808">Transferase</keyword>
<comment type="catalytic activity">
    <reaction evidence="1">
        <text>L-glutamyl-[protein] + S-adenosyl-L-methionine = [protein]-L-glutamate 5-O-methyl ester + S-adenosyl-L-homocysteine</text>
        <dbReference type="Rhea" id="RHEA:24452"/>
        <dbReference type="Rhea" id="RHEA-COMP:10208"/>
        <dbReference type="Rhea" id="RHEA-COMP:10311"/>
        <dbReference type="ChEBI" id="CHEBI:29973"/>
        <dbReference type="ChEBI" id="CHEBI:57856"/>
        <dbReference type="ChEBI" id="CHEBI:59789"/>
        <dbReference type="ChEBI" id="CHEBI:82795"/>
        <dbReference type="EC" id="2.1.1.80"/>
    </reaction>
</comment>
<dbReference type="InterPro" id="IPR000673">
    <property type="entry name" value="Sig_transdc_resp-reg_Me-estase"/>
</dbReference>
<dbReference type="InterPro" id="IPR000780">
    <property type="entry name" value="CheR_MeTrfase"/>
</dbReference>
<evidence type="ECO:0000256" key="7">
    <source>
        <dbReference type="SAM" id="MobiDB-lite"/>
    </source>
</evidence>
<feature type="region of interest" description="Disordered" evidence="7">
    <location>
        <begin position="681"/>
        <end position="711"/>
    </location>
</feature>
<evidence type="ECO:0000313" key="11">
    <source>
        <dbReference type="EMBL" id="AUB61109.1"/>
    </source>
</evidence>
<dbReference type="GO" id="GO:0008983">
    <property type="term" value="F:protein-glutamate O-methyltransferase activity"/>
    <property type="evidence" value="ECO:0007669"/>
    <property type="project" value="UniProtKB-EC"/>
</dbReference>
<dbReference type="PRINTS" id="PR00996">
    <property type="entry name" value="CHERMTFRASE"/>
</dbReference>
<dbReference type="SUPFAM" id="SSF52738">
    <property type="entry name" value="Methylesterase CheB, C-terminal domain"/>
    <property type="match status" value="1"/>
</dbReference>
<evidence type="ECO:0000256" key="3">
    <source>
        <dbReference type="ARBA" id="ARBA00022603"/>
    </source>
</evidence>
<dbReference type="Pfam" id="PF01739">
    <property type="entry name" value="CheR"/>
    <property type="match status" value="1"/>
</dbReference>
<evidence type="ECO:0000259" key="10">
    <source>
        <dbReference type="PROSITE" id="PS50123"/>
    </source>
</evidence>
<dbReference type="SMART" id="SM00091">
    <property type="entry name" value="PAS"/>
    <property type="match status" value="2"/>
</dbReference>
<organism evidence="11 12">
    <name type="scientific">Methanobacterium subterraneum</name>
    <dbReference type="NCBI Taxonomy" id="59277"/>
    <lineage>
        <taxon>Archaea</taxon>
        <taxon>Methanobacteriati</taxon>
        <taxon>Methanobacteriota</taxon>
        <taxon>Methanomada group</taxon>
        <taxon>Methanobacteria</taxon>
        <taxon>Methanobacteriales</taxon>
        <taxon>Methanobacteriaceae</taxon>
        <taxon>Methanobacterium</taxon>
    </lineage>
</organism>
<proteinExistence type="predicted"/>